<protein>
    <recommendedName>
        <fullName evidence="3">Secreted protein</fullName>
    </recommendedName>
</protein>
<proteinExistence type="predicted"/>
<evidence type="ECO:0000313" key="2">
    <source>
        <dbReference type="Proteomes" id="UP000032431"/>
    </source>
</evidence>
<organism evidence="1 2">
    <name type="scientific">[Clostridium] cellulosi</name>
    <dbReference type="NCBI Taxonomy" id="29343"/>
    <lineage>
        <taxon>Bacteria</taxon>
        <taxon>Bacillati</taxon>
        <taxon>Bacillota</taxon>
        <taxon>Clostridia</taxon>
        <taxon>Eubacteriales</taxon>
        <taxon>Oscillospiraceae</taxon>
        <taxon>Oscillospiraceae incertae sedis</taxon>
    </lineage>
</organism>
<dbReference type="OrthoDB" id="9813379at2"/>
<dbReference type="Gene3D" id="2.60.120.1140">
    <property type="entry name" value="Protein of unknown function DUF192"/>
    <property type="match status" value="1"/>
</dbReference>
<dbReference type="KEGG" id="ccel:CCDG5_0332"/>
<gene>
    <name evidence="1" type="ORF">CCDG5_0332</name>
</gene>
<dbReference type="STRING" id="29343.CCDG5_0332"/>
<sequence length="114" mass="13235">MIIYQNGEFLFSEVKVANTFWKRFKGLMFKKNMSPNEALLLKNCSCIHTCFMRFPIDVVYLDNDFKVLKTESVKPWRIGSFVKGAKHIIEIKKGEAEKFQLGYPIHLGTAERKG</sequence>
<dbReference type="Proteomes" id="UP000032431">
    <property type="component" value="Chromosome I"/>
</dbReference>
<keyword evidence="2" id="KW-1185">Reference proteome</keyword>
<evidence type="ECO:0000313" key="1">
    <source>
        <dbReference type="EMBL" id="CDZ23474.1"/>
    </source>
</evidence>
<dbReference type="HOGENOM" id="CLU_097039_4_0_9"/>
<dbReference type="PANTHER" id="PTHR37953:SF1">
    <property type="entry name" value="UPF0127 PROTEIN MJ1496"/>
    <property type="match status" value="1"/>
</dbReference>
<reference evidence="2" key="1">
    <citation type="submission" date="2014-07" db="EMBL/GenBank/DDBJ databases">
        <authorList>
            <person name="Wibberg D."/>
        </authorList>
    </citation>
    <scope>NUCLEOTIDE SEQUENCE [LARGE SCALE GENOMIC DNA]</scope>
    <source>
        <strain evidence="2">DG5</strain>
    </source>
</reference>
<name>A0A078KQS6_9FIRM</name>
<dbReference type="AlphaFoldDB" id="A0A078KQS6"/>
<dbReference type="EMBL" id="LM995447">
    <property type="protein sequence ID" value="CDZ23474.1"/>
    <property type="molecule type" value="Genomic_DNA"/>
</dbReference>
<dbReference type="PATRIC" id="fig|29343.3.peg.349"/>
<dbReference type="InterPro" id="IPR003795">
    <property type="entry name" value="DUF192"/>
</dbReference>
<dbReference type="PANTHER" id="PTHR37953">
    <property type="entry name" value="UPF0127 PROTEIN MJ1496"/>
    <property type="match status" value="1"/>
</dbReference>
<accession>A0A078KQS6</accession>
<evidence type="ECO:0008006" key="3">
    <source>
        <dbReference type="Google" id="ProtNLM"/>
    </source>
</evidence>
<dbReference type="Pfam" id="PF02643">
    <property type="entry name" value="DUF192"/>
    <property type="match status" value="1"/>
</dbReference>
<dbReference type="InterPro" id="IPR038695">
    <property type="entry name" value="Saro_0823-like_sf"/>
</dbReference>